<evidence type="ECO:0000256" key="1">
    <source>
        <dbReference type="SAM" id="SignalP"/>
    </source>
</evidence>
<feature type="chain" id="PRO_5031568637" description="Porin" evidence="1">
    <location>
        <begin position="28"/>
        <end position="282"/>
    </location>
</feature>
<gene>
    <name evidence="2" type="ORF">H5P30_20040</name>
</gene>
<evidence type="ECO:0000313" key="2">
    <source>
        <dbReference type="EMBL" id="MBC2604080.1"/>
    </source>
</evidence>
<reference evidence="2 3" key="1">
    <citation type="submission" date="2020-07" db="EMBL/GenBank/DDBJ databases">
        <authorList>
            <person name="Feng X."/>
        </authorList>
    </citation>
    <scope>NUCLEOTIDE SEQUENCE [LARGE SCALE GENOMIC DNA]</scope>
    <source>
        <strain evidence="2 3">JCM14086</strain>
    </source>
</reference>
<comment type="caution">
    <text evidence="2">The sequence shown here is derived from an EMBL/GenBank/DDBJ whole genome shotgun (WGS) entry which is preliminary data.</text>
</comment>
<organism evidence="2 3">
    <name type="scientific">Puniceicoccus vermicola</name>
    <dbReference type="NCBI Taxonomy" id="388746"/>
    <lineage>
        <taxon>Bacteria</taxon>
        <taxon>Pseudomonadati</taxon>
        <taxon>Verrucomicrobiota</taxon>
        <taxon>Opitutia</taxon>
        <taxon>Puniceicoccales</taxon>
        <taxon>Puniceicoccaceae</taxon>
        <taxon>Puniceicoccus</taxon>
    </lineage>
</organism>
<keyword evidence="1" id="KW-0732">Signal</keyword>
<sequence>MKTKYSAERLQKWLALSLMFGGAVSLAAQNADLEMTGDEALEETPPVEEAAVGSAISGWLSLDVNTHFISYGSDVWGTGSDAEFLFQPSLGLTAAITEEVYVFGGMWFDINDLAESGIGDDIQEVDFWAGVGYAVGDWNFEVTYQEWIYGGDAERILDLMASYATFLNPTIVVHNRVDGNGDQDTGTVVVLGVSEGTSYESLDISLGANVAFNTDDYYGGDAGLTYVSVGPEISFPLSFISEAYGAWNVHGGAYFYYTPDDTIPGNPEETFVTGNIGIGMDF</sequence>
<dbReference type="RefSeq" id="WP_185694697.1">
    <property type="nucleotide sequence ID" value="NZ_JACHVA010000138.1"/>
</dbReference>
<dbReference type="AlphaFoldDB" id="A0A7X1B462"/>
<dbReference type="EMBL" id="JACHVA010000138">
    <property type="protein sequence ID" value="MBC2604080.1"/>
    <property type="molecule type" value="Genomic_DNA"/>
</dbReference>
<evidence type="ECO:0000313" key="3">
    <source>
        <dbReference type="Proteomes" id="UP000525652"/>
    </source>
</evidence>
<feature type="signal peptide" evidence="1">
    <location>
        <begin position="1"/>
        <end position="27"/>
    </location>
</feature>
<accession>A0A7X1B462</accession>
<dbReference type="Proteomes" id="UP000525652">
    <property type="component" value="Unassembled WGS sequence"/>
</dbReference>
<protein>
    <recommendedName>
        <fullName evidence="4">Porin</fullName>
    </recommendedName>
</protein>
<evidence type="ECO:0008006" key="4">
    <source>
        <dbReference type="Google" id="ProtNLM"/>
    </source>
</evidence>
<proteinExistence type="predicted"/>
<keyword evidence="3" id="KW-1185">Reference proteome</keyword>
<name>A0A7X1B462_9BACT</name>